<dbReference type="EMBL" id="JBDFQZ010000010">
    <property type="protein sequence ID" value="KAK9682296.1"/>
    <property type="molecule type" value="Genomic_DNA"/>
</dbReference>
<protein>
    <submittedName>
        <fullName evidence="2">Uncharacterized protein</fullName>
    </submittedName>
</protein>
<evidence type="ECO:0000313" key="2">
    <source>
        <dbReference type="EMBL" id="KAK9682296.1"/>
    </source>
</evidence>
<keyword evidence="3" id="KW-1185">Reference proteome</keyword>
<dbReference type="AlphaFoldDB" id="A0AAW1HYB3"/>
<evidence type="ECO:0000313" key="3">
    <source>
        <dbReference type="Proteomes" id="UP001443914"/>
    </source>
</evidence>
<reference evidence="2" key="1">
    <citation type="submission" date="2024-03" db="EMBL/GenBank/DDBJ databases">
        <title>WGS assembly of Saponaria officinalis var. Norfolk2.</title>
        <authorList>
            <person name="Jenkins J."/>
            <person name="Shu S."/>
            <person name="Grimwood J."/>
            <person name="Barry K."/>
            <person name="Goodstein D."/>
            <person name="Schmutz J."/>
            <person name="Leebens-Mack J."/>
            <person name="Osbourn A."/>
        </authorList>
    </citation>
    <scope>NUCLEOTIDE SEQUENCE [LARGE SCALE GENOMIC DNA]</scope>
    <source>
        <strain evidence="2">JIC</strain>
    </source>
</reference>
<comment type="caution">
    <text evidence="2">The sequence shown here is derived from an EMBL/GenBank/DDBJ whole genome shotgun (WGS) entry which is preliminary data.</text>
</comment>
<name>A0AAW1HYB3_SAPOF</name>
<evidence type="ECO:0000256" key="1">
    <source>
        <dbReference type="SAM" id="MobiDB-lite"/>
    </source>
</evidence>
<sequence length="260" mass="29211">MEFYEQILRKTDCSRKCAIPKDMFKDFLYAGLNETHKRLSESSCHINVPAISFDNHTSYEFEMVISVRENKTDRIFQGGWVTYAKEAKLVEDNRVRFGWSKDAYQLTVMIVPVNLNPANNQPQALLCGSSSNNSNLESNLDVNVLLSTLSNLSDILKCYCSNNPPSSNHISANIKDVIAKLDMSLQLLAGEMPVQMPIKRIRQEIFQELPDLNEEYTESSSIRDGTKGKEVFQVAADVDETAEEPCNPDSETSNLAKSIG</sequence>
<dbReference type="Proteomes" id="UP001443914">
    <property type="component" value="Unassembled WGS sequence"/>
</dbReference>
<feature type="region of interest" description="Disordered" evidence="1">
    <location>
        <begin position="238"/>
        <end position="260"/>
    </location>
</feature>
<feature type="compositionally biased region" description="Polar residues" evidence="1">
    <location>
        <begin position="249"/>
        <end position="260"/>
    </location>
</feature>
<proteinExistence type="predicted"/>
<gene>
    <name evidence="2" type="ORF">RND81_10G063600</name>
</gene>
<accession>A0AAW1HYB3</accession>
<organism evidence="2 3">
    <name type="scientific">Saponaria officinalis</name>
    <name type="common">Common soapwort</name>
    <name type="synonym">Lychnis saponaria</name>
    <dbReference type="NCBI Taxonomy" id="3572"/>
    <lineage>
        <taxon>Eukaryota</taxon>
        <taxon>Viridiplantae</taxon>
        <taxon>Streptophyta</taxon>
        <taxon>Embryophyta</taxon>
        <taxon>Tracheophyta</taxon>
        <taxon>Spermatophyta</taxon>
        <taxon>Magnoliopsida</taxon>
        <taxon>eudicotyledons</taxon>
        <taxon>Gunneridae</taxon>
        <taxon>Pentapetalae</taxon>
        <taxon>Caryophyllales</taxon>
        <taxon>Caryophyllaceae</taxon>
        <taxon>Caryophylleae</taxon>
        <taxon>Saponaria</taxon>
    </lineage>
</organism>